<protein>
    <recommendedName>
        <fullName evidence="2">OCEL domain-containing protein</fullName>
    </recommendedName>
</protein>
<feature type="compositionally biased region" description="Polar residues" evidence="1">
    <location>
        <begin position="241"/>
        <end position="255"/>
    </location>
</feature>
<keyword evidence="4" id="KW-1185">Reference proteome</keyword>
<feature type="compositionally biased region" description="Low complexity" evidence="1">
    <location>
        <begin position="458"/>
        <end position="491"/>
    </location>
</feature>
<gene>
    <name evidence="3" type="ORF">NCGR_LOCUS6061</name>
</gene>
<feature type="compositionally biased region" description="Polar residues" evidence="1">
    <location>
        <begin position="1031"/>
        <end position="1053"/>
    </location>
</feature>
<dbReference type="EMBL" id="CAJGYO010000002">
    <property type="protein sequence ID" value="CAD6209919.1"/>
    <property type="molecule type" value="Genomic_DNA"/>
</dbReference>
<feature type="compositionally biased region" description="Polar residues" evidence="1">
    <location>
        <begin position="660"/>
        <end position="669"/>
    </location>
</feature>
<dbReference type="PANTHER" id="PTHR38372">
    <property type="entry name" value="DENTIN SIALOPHOSPHOPROTEIN-LIKE PROTEIN"/>
    <property type="match status" value="1"/>
</dbReference>
<feature type="compositionally biased region" description="Basic and acidic residues" evidence="1">
    <location>
        <begin position="1001"/>
        <end position="1012"/>
    </location>
</feature>
<feature type="compositionally biased region" description="Polar residues" evidence="1">
    <location>
        <begin position="263"/>
        <end position="279"/>
    </location>
</feature>
<reference evidence="3" key="1">
    <citation type="submission" date="2020-10" db="EMBL/GenBank/DDBJ databases">
        <authorList>
            <person name="Han B."/>
            <person name="Lu T."/>
            <person name="Zhao Q."/>
            <person name="Huang X."/>
            <person name="Zhao Y."/>
        </authorList>
    </citation>
    <scope>NUCLEOTIDE SEQUENCE</scope>
</reference>
<feature type="compositionally biased region" description="Basic and acidic residues" evidence="1">
    <location>
        <begin position="688"/>
        <end position="706"/>
    </location>
</feature>
<feature type="compositionally biased region" description="Basic and acidic residues" evidence="1">
    <location>
        <begin position="969"/>
        <end position="990"/>
    </location>
</feature>
<evidence type="ECO:0000313" key="3">
    <source>
        <dbReference type="EMBL" id="CAD6209919.1"/>
    </source>
</evidence>
<feature type="region of interest" description="Disordered" evidence="1">
    <location>
        <begin position="614"/>
        <end position="878"/>
    </location>
</feature>
<proteinExistence type="predicted"/>
<organism evidence="3 4">
    <name type="scientific">Miscanthus lutarioriparius</name>
    <dbReference type="NCBI Taxonomy" id="422564"/>
    <lineage>
        <taxon>Eukaryota</taxon>
        <taxon>Viridiplantae</taxon>
        <taxon>Streptophyta</taxon>
        <taxon>Embryophyta</taxon>
        <taxon>Tracheophyta</taxon>
        <taxon>Spermatophyta</taxon>
        <taxon>Magnoliopsida</taxon>
        <taxon>Liliopsida</taxon>
        <taxon>Poales</taxon>
        <taxon>Poaceae</taxon>
        <taxon>PACMAD clade</taxon>
        <taxon>Panicoideae</taxon>
        <taxon>Andropogonodae</taxon>
        <taxon>Andropogoneae</taxon>
        <taxon>Saccharinae</taxon>
        <taxon>Miscanthus</taxon>
    </lineage>
</organism>
<dbReference type="OrthoDB" id="4869960at2759"/>
<feature type="compositionally biased region" description="Low complexity" evidence="1">
    <location>
        <begin position="849"/>
        <end position="861"/>
    </location>
</feature>
<feature type="domain" description="OCEL" evidence="2">
    <location>
        <begin position="1090"/>
        <end position="1198"/>
    </location>
</feature>
<feature type="region of interest" description="Disordered" evidence="1">
    <location>
        <begin position="241"/>
        <end position="296"/>
    </location>
</feature>
<dbReference type="Proteomes" id="UP000604825">
    <property type="component" value="Unassembled WGS sequence"/>
</dbReference>
<feature type="region of interest" description="Disordered" evidence="1">
    <location>
        <begin position="1"/>
        <end position="63"/>
    </location>
</feature>
<dbReference type="Gene3D" id="6.10.140.340">
    <property type="match status" value="1"/>
</dbReference>
<dbReference type="PANTHER" id="PTHR38372:SF2">
    <property type="entry name" value="DENTIN SIALOPHOSPHOPROTEIN-LIKE PROTEIN"/>
    <property type="match status" value="1"/>
</dbReference>
<feature type="region of interest" description="Disordered" evidence="1">
    <location>
        <begin position="565"/>
        <end position="602"/>
    </location>
</feature>
<feature type="compositionally biased region" description="Basic and acidic residues" evidence="1">
    <location>
        <begin position="812"/>
        <end position="822"/>
    </location>
</feature>
<sequence>MYKLGGRGGGRGGSGAAKRPPPPHGRGRGGASSIGGMAGPPRGRAAAAAATQPAGRDEAFRLESSGPPAFAAIIRLTPDLVDEIRRAEEAGGGARIKFNPNMRNSSENVIDVSGKEFKFTWASERDELCDIYEERQSGEDGNGLLLECGSAWRKVNVQRILDESTKNLVKMRSEEAERLSKSRKSIVLDPANPSVKSQAKSMAAAAVEGNPRRMHWKQKNEFLRKNKAAVITPTKSVSKVKLSNNIPKGNISSSPAPSPEQPGASNPSFPVGSDANNEVITPFDLNKGENSKYEKSAASKMSNKGINHRASSHAANVDDNTNEVRSYLISMLSKNPKGMGLKALEKAAADAFPNASKKIESIVKNIANYQGPERYVLKPGLELESSKRHASEGVRSISENIEESAPSLKIDDPDICERIDIVGSPLAATNGKLSNDSEGKAGTSSDSGSDSDSDSDSSDSGSDSGSQSRSAAETGSGSSSDSDSDASSSSKEGSDAIVDITSDDDKANTAHTKVVDDLNLSSSPRDLTRLDVDDEQIDIGTNLDYRSTSPHIDLNNFNTGNDDAAAEGFSAGNLNKPSEMPGSKNMTSTRMDSIGGDNKYNEMSFLDNLFDDSLRTASENSPKGEAGQLTAQHGNKRKSTSKDESKLGPVSIPKPKLKRSSGSENSTAKPESAKKVKADIASPIGSLSEHKRSLPPEKHTNDRLNKETGNVSRDASRDGSPAMKGRPSAPGNLQRIDQSPNLPVPTMHSERTKENTMKSSSKKKSDKMQKPWHGTDGNFGPGYSHGVDHHANFDGSDDSSTRKRSRHGNPLIDDKMLKRSKDANVNVNSMNLTKSSREIVVPDEITAFPESNESNGEPSNSQRDNVERSPYGKKKLQRELSDLELGELRETSLENDDGRIRKQFERNSSSKSLDAKLTSVNNSFPSMNDRKAPATVFHDKRKPSPQEYGIGGHINQEGFPRKAAGYEFDDNRPQQRENFPDSQHLPRIDNSDSENVIYPDRSGEKTSKRETRMAHGGMLEYADMQKKKSTSRLPQNGTNNVIVSRMQKSISPSDNEERSRNNSLIETETGRKRKDSSSDDDNLFFSKYDKDAPELKGPIKDFSQYKDYVQEYNEKYGVYSYLNSQIDKTKSEFLKVQDDLNIAKERDKEQYYNTVERLRDMYRESGARHKLMKKVFVLLHEELQIIKQRIKDFTEAYSNESFAIAIRRLSLVVKADNVLASALCFAFVEVCLTWKDSVKGAYHRKPERHPVSRDHRAEFGSSHGEVEARTVQISMTLLDTSAWGRQPRKRFITQGRGDV</sequence>
<feature type="region of interest" description="Disordered" evidence="1">
    <location>
        <begin position="1024"/>
        <end position="1083"/>
    </location>
</feature>
<comment type="caution">
    <text evidence="3">The sequence shown here is derived from an EMBL/GenBank/DDBJ whole genome shotgun (WGS) entry which is preliminary data.</text>
</comment>
<dbReference type="InterPro" id="IPR010844">
    <property type="entry name" value="Occludin_ELL"/>
</dbReference>
<feature type="region of interest" description="Disordered" evidence="1">
    <location>
        <begin position="899"/>
        <end position="1012"/>
    </location>
</feature>
<feature type="compositionally biased region" description="Gly residues" evidence="1">
    <location>
        <begin position="1"/>
        <end position="15"/>
    </location>
</feature>
<accession>A0A811MS22</accession>
<evidence type="ECO:0000313" key="4">
    <source>
        <dbReference type="Proteomes" id="UP000604825"/>
    </source>
</evidence>
<evidence type="ECO:0000259" key="2">
    <source>
        <dbReference type="PROSITE" id="PS51980"/>
    </source>
</evidence>
<feature type="compositionally biased region" description="Basic and acidic residues" evidence="1">
    <location>
        <begin position="286"/>
        <end position="296"/>
    </location>
</feature>
<feature type="compositionally biased region" description="Gly residues" evidence="1">
    <location>
        <begin position="28"/>
        <end position="38"/>
    </location>
</feature>
<name>A0A811MS22_9POAL</name>
<feature type="compositionally biased region" description="Low complexity" evidence="1">
    <location>
        <begin position="39"/>
        <end position="54"/>
    </location>
</feature>
<dbReference type="PROSITE" id="PS51980">
    <property type="entry name" value="OCEL"/>
    <property type="match status" value="1"/>
</dbReference>
<feature type="region of interest" description="Disordered" evidence="1">
    <location>
        <begin position="427"/>
        <end position="511"/>
    </location>
</feature>
<evidence type="ECO:0000256" key="1">
    <source>
        <dbReference type="SAM" id="MobiDB-lite"/>
    </source>
</evidence>
<dbReference type="Pfam" id="PF07303">
    <property type="entry name" value="Occludin_ELL"/>
    <property type="match status" value="1"/>
</dbReference>
<feature type="compositionally biased region" description="Polar residues" evidence="1">
    <location>
        <begin position="823"/>
        <end position="834"/>
    </location>
</feature>
<feature type="compositionally biased region" description="Polar residues" evidence="1">
    <location>
        <begin position="906"/>
        <end position="926"/>
    </location>
</feature>